<dbReference type="PRINTS" id="PR00469">
    <property type="entry name" value="PNDRDTASEII"/>
</dbReference>
<reference evidence="6" key="1">
    <citation type="submission" date="2022-10" db="EMBL/GenBank/DDBJ databases">
        <title>Determination and structural analysis of whole genome sequence of Sarocladium strictum F4-1.</title>
        <authorList>
            <person name="Hu L."/>
            <person name="Jiang Y."/>
        </authorList>
    </citation>
    <scope>NUCLEOTIDE SEQUENCE</scope>
    <source>
        <strain evidence="6">F4-1</strain>
    </source>
</reference>
<gene>
    <name evidence="6" type="ORF">NLU13_1720</name>
</gene>
<name>A0AA39LCH5_SARSR</name>
<dbReference type="PANTHER" id="PTHR43735:SF3">
    <property type="entry name" value="FERROPTOSIS SUPPRESSOR PROTEIN 1"/>
    <property type="match status" value="1"/>
</dbReference>
<evidence type="ECO:0000256" key="3">
    <source>
        <dbReference type="ARBA" id="ARBA00022827"/>
    </source>
</evidence>
<dbReference type="SUPFAM" id="SSF51905">
    <property type="entry name" value="FAD/NAD(P)-binding domain"/>
    <property type="match status" value="1"/>
</dbReference>
<accession>A0AA39LCH5</accession>
<dbReference type="Gene3D" id="3.50.50.100">
    <property type="match status" value="1"/>
</dbReference>
<dbReference type="InterPro" id="IPR036188">
    <property type="entry name" value="FAD/NAD-bd_sf"/>
</dbReference>
<keyword evidence="3" id="KW-0274">FAD</keyword>
<dbReference type="Pfam" id="PF07992">
    <property type="entry name" value="Pyr_redox_2"/>
    <property type="match status" value="1"/>
</dbReference>
<evidence type="ECO:0000256" key="4">
    <source>
        <dbReference type="ARBA" id="ARBA00023002"/>
    </source>
</evidence>
<comment type="similarity">
    <text evidence="1">Belongs to the FAD-dependent oxidoreductase family.</text>
</comment>
<evidence type="ECO:0000256" key="2">
    <source>
        <dbReference type="ARBA" id="ARBA00022630"/>
    </source>
</evidence>
<organism evidence="6 7">
    <name type="scientific">Sarocladium strictum</name>
    <name type="common">Black bundle disease fungus</name>
    <name type="synonym">Acremonium strictum</name>
    <dbReference type="NCBI Taxonomy" id="5046"/>
    <lineage>
        <taxon>Eukaryota</taxon>
        <taxon>Fungi</taxon>
        <taxon>Dikarya</taxon>
        <taxon>Ascomycota</taxon>
        <taxon>Pezizomycotina</taxon>
        <taxon>Sordariomycetes</taxon>
        <taxon>Hypocreomycetidae</taxon>
        <taxon>Hypocreales</taxon>
        <taxon>Sarocladiaceae</taxon>
        <taxon>Sarocladium</taxon>
    </lineage>
</organism>
<keyword evidence="4" id="KW-0560">Oxidoreductase</keyword>
<dbReference type="PANTHER" id="PTHR43735">
    <property type="entry name" value="APOPTOSIS-INDUCING FACTOR 1"/>
    <property type="match status" value="1"/>
</dbReference>
<evidence type="ECO:0000256" key="1">
    <source>
        <dbReference type="ARBA" id="ARBA00006442"/>
    </source>
</evidence>
<evidence type="ECO:0000313" key="7">
    <source>
        <dbReference type="Proteomes" id="UP001175261"/>
    </source>
</evidence>
<sequence>MQNIVVLGTGIAGMPLIRQTMRSVVLPSSDYKMIVVSPNSHFLWPIAMPRAVVPGQFEDGEVMYPLEPIFQDFPADRFEFVQQAASKVDPDRNVVLVGEREIEYHTLIVATGSSTRDQFPWKIVGTSAETKAALHKTQKEIHDGSSVAVIGGGVTGAETAGELGYEYSRNGKKEVYLIYDDVLPLHAASTDKVRKQTVLELERLKVKLIPSTKVTKTTPQSEGKTELELTAKDGSTKTLTVDAVLPATGLVPNTSFLPSSLLDERGHVVQDGFLRTPGHENIFVVGDAGSIDPPKAIFADDQSLWLLKHLPRYFSHNGEMPSEPYKKEGAGSRNVEALTLGRAKGTGHLNGWKLPSIAIWWLKGRYLGTDYAGELAAGKRTITTVFEK</sequence>
<protein>
    <recommendedName>
        <fullName evidence="5">FAD/NAD(P)-binding domain-containing protein</fullName>
    </recommendedName>
</protein>
<evidence type="ECO:0000259" key="5">
    <source>
        <dbReference type="Pfam" id="PF07992"/>
    </source>
</evidence>
<evidence type="ECO:0000313" key="6">
    <source>
        <dbReference type="EMBL" id="KAK0392223.1"/>
    </source>
</evidence>
<dbReference type="PRINTS" id="PR00368">
    <property type="entry name" value="FADPNR"/>
</dbReference>
<keyword evidence="7" id="KW-1185">Reference proteome</keyword>
<dbReference type="GO" id="GO:0004174">
    <property type="term" value="F:electron-transferring-flavoprotein dehydrogenase activity"/>
    <property type="evidence" value="ECO:0007669"/>
    <property type="project" value="TreeGrafter"/>
</dbReference>
<dbReference type="InterPro" id="IPR023753">
    <property type="entry name" value="FAD/NAD-binding_dom"/>
</dbReference>
<dbReference type="GO" id="GO:0050660">
    <property type="term" value="F:flavin adenine dinucleotide binding"/>
    <property type="evidence" value="ECO:0007669"/>
    <property type="project" value="TreeGrafter"/>
</dbReference>
<dbReference type="Proteomes" id="UP001175261">
    <property type="component" value="Unassembled WGS sequence"/>
</dbReference>
<proteinExistence type="inferred from homology"/>
<dbReference type="AlphaFoldDB" id="A0AA39LCH5"/>
<keyword evidence="2" id="KW-0285">Flavoprotein</keyword>
<comment type="caution">
    <text evidence="6">The sequence shown here is derived from an EMBL/GenBank/DDBJ whole genome shotgun (WGS) entry which is preliminary data.</text>
</comment>
<dbReference type="EMBL" id="JAPDFR010000001">
    <property type="protein sequence ID" value="KAK0392223.1"/>
    <property type="molecule type" value="Genomic_DNA"/>
</dbReference>
<dbReference type="GO" id="GO:0005737">
    <property type="term" value="C:cytoplasm"/>
    <property type="evidence" value="ECO:0007669"/>
    <property type="project" value="TreeGrafter"/>
</dbReference>
<feature type="domain" description="FAD/NAD(P)-binding" evidence="5">
    <location>
        <begin position="3"/>
        <end position="288"/>
    </location>
</feature>